<reference evidence="2 3" key="1">
    <citation type="submission" date="2020-08" db="EMBL/GenBank/DDBJ databases">
        <title>Sphingobacterium sp. DN00404 isolated from aquaculture water.</title>
        <authorList>
            <person name="Zhang M."/>
        </authorList>
    </citation>
    <scope>NUCLEOTIDE SEQUENCE [LARGE SCALE GENOMIC DNA]</scope>
    <source>
        <strain evidence="2 3">DN00404</strain>
    </source>
</reference>
<evidence type="ECO:0008006" key="4">
    <source>
        <dbReference type="Google" id="ProtNLM"/>
    </source>
</evidence>
<comment type="caution">
    <text evidence="2">The sequence shown here is derived from an EMBL/GenBank/DDBJ whole genome shotgun (WGS) entry which is preliminary data.</text>
</comment>
<dbReference type="Proteomes" id="UP000602759">
    <property type="component" value="Unassembled WGS sequence"/>
</dbReference>
<evidence type="ECO:0000313" key="3">
    <source>
        <dbReference type="Proteomes" id="UP000602759"/>
    </source>
</evidence>
<keyword evidence="1" id="KW-0812">Transmembrane</keyword>
<dbReference type="RefSeq" id="WP_190995266.1">
    <property type="nucleotide sequence ID" value="NZ_JACOIK010000012.1"/>
</dbReference>
<sequence length="136" mass="16053">MKRIISVWNMGYLVLSLASSCHTVRHKTKTDQHNRFQYAQTVFVSDSAVRYWHFSSDSTFSYHPDSGLRTLSGRLMGWELRVNHQKEQHTLDSVISRQHNETELKRNSRDIWPISYTFFVWVVAIFVIAFFVVGRK</sequence>
<dbReference type="EMBL" id="JACOIK010000012">
    <property type="protein sequence ID" value="MBD1434383.1"/>
    <property type="molecule type" value="Genomic_DNA"/>
</dbReference>
<keyword evidence="3" id="KW-1185">Reference proteome</keyword>
<feature type="transmembrane region" description="Helical" evidence="1">
    <location>
        <begin position="111"/>
        <end position="133"/>
    </location>
</feature>
<evidence type="ECO:0000313" key="2">
    <source>
        <dbReference type="EMBL" id="MBD1434383.1"/>
    </source>
</evidence>
<protein>
    <recommendedName>
        <fullName evidence="4">Lipoprotein</fullName>
    </recommendedName>
</protein>
<accession>A0ABR7YT83</accession>
<dbReference type="PROSITE" id="PS51257">
    <property type="entry name" value="PROKAR_LIPOPROTEIN"/>
    <property type="match status" value="1"/>
</dbReference>
<name>A0ABR7YT83_9SPHI</name>
<proteinExistence type="predicted"/>
<gene>
    <name evidence="2" type="ORF">H8B06_16240</name>
</gene>
<keyword evidence="1" id="KW-0472">Membrane</keyword>
<organism evidence="2 3">
    <name type="scientific">Sphingobacterium micropteri</name>
    <dbReference type="NCBI Taxonomy" id="2763501"/>
    <lineage>
        <taxon>Bacteria</taxon>
        <taxon>Pseudomonadati</taxon>
        <taxon>Bacteroidota</taxon>
        <taxon>Sphingobacteriia</taxon>
        <taxon>Sphingobacteriales</taxon>
        <taxon>Sphingobacteriaceae</taxon>
        <taxon>Sphingobacterium</taxon>
    </lineage>
</organism>
<keyword evidence="1" id="KW-1133">Transmembrane helix</keyword>
<evidence type="ECO:0000256" key="1">
    <source>
        <dbReference type="SAM" id="Phobius"/>
    </source>
</evidence>